<dbReference type="GO" id="GO:0016887">
    <property type="term" value="F:ATP hydrolysis activity"/>
    <property type="evidence" value="ECO:0007669"/>
    <property type="project" value="InterPro"/>
</dbReference>
<dbReference type="InterPro" id="IPR003593">
    <property type="entry name" value="AAA+_ATPase"/>
</dbReference>
<dbReference type="PANTHER" id="PTHR24220:SF86">
    <property type="entry name" value="ABC TRANSPORTER ABCH.1"/>
    <property type="match status" value="1"/>
</dbReference>
<evidence type="ECO:0000256" key="1">
    <source>
        <dbReference type="ARBA" id="ARBA00022448"/>
    </source>
</evidence>
<protein>
    <submittedName>
        <fullName evidence="5">Putative ABC transport system ATP-binding protein</fullName>
    </submittedName>
</protein>
<keyword evidence="3 5" id="KW-0067">ATP-binding</keyword>
<dbReference type="SMART" id="SM00382">
    <property type="entry name" value="AAA"/>
    <property type="match status" value="1"/>
</dbReference>
<dbReference type="PANTHER" id="PTHR24220">
    <property type="entry name" value="IMPORT ATP-BINDING PROTEIN"/>
    <property type="match status" value="1"/>
</dbReference>
<keyword evidence="1" id="KW-0813">Transport</keyword>
<accession>A0A561SI18</accession>
<dbReference type="CDD" id="cd03255">
    <property type="entry name" value="ABC_MJ0796_LolCDE_FtsE"/>
    <property type="match status" value="1"/>
</dbReference>
<keyword evidence="6" id="KW-1185">Reference proteome</keyword>
<reference evidence="5 6" key="1">
    <citation type="submission" date="2019-06" db="EMBL/GenBank/DDBJ databases">
        <title>Sequencing the genomes of 1000 actinobacteria strains.</title>
        <authorList>
            <person name="Klenk H.-P."/>
        </authorList>
    </citation>
    <scope>NUCLEOTIDE SEQUENCE [LARGE SCALE GENOMIC DNA]</scope>
    <source>
        <strain evidence="5 6">DSM 45671</strain>
    </source>
</reference>
<evidence type="ECO:0000256" key="3">
    <source>
        <dbReference type="ARBA" id="ARBA00022840"/>
    </source>
</evidence>
<dbReference type="InterPro" id="IPR017911">
    <property type="entry name" value="MacB-like_ATP-bd"/>
</dbReference>
<dbReference type="AlphaFoldDB" id="A0A561SI18"/>
<dbReference type="GO" id="GO:0005524">
    <property type="term" value="F:ATP binding"/>
    <property type="evidence" value="ECO:0007669"/>
    <property type="project" value="UniProtKB-KW"/>
</dbReference>
<comment type="caution">
    <text evidence="5">The sequence shown here is derived from an EMBL/GenBank/DDBJ whole genome shotgun (WGS) entry which is preliminary data.</text>
</comment>
<keyword evidence="2" id="KW-0547">Nucleotide-binding</keyword>
<dbReference type="SUPFAM" id="SSF52540">
    <property type="entry name" value="P-loop containing nucleoside triphosphate hydrolases"/>
    <property type="match status" value="1"/>
</dbReference>
<sequence>MRLRKVIRDPMIKLEGVGKSYRAGEAEVRALHGIELTVDEGDFVAIMGPSGSGKSTMMNILGCLDVPTEGRYLLDGIDVSGMSDDELAAIRNRKIGLVFQSYNLLPRTTALDNVELPLVYGNHRARRSRALRALEEVGLADRATHLPNQLSGGQQQRVAIARALVTRPTMLLADEPTGNLDTGASHEIAEMLGRLSDAGRTVVLITHEEEIAAYARRVVRLRDGRIVSDDRTDFADVSRDVTREIPAFEEPAEAGA</sequence>
<dbReference type="PROSITE" id="PS00211">
    <property type="entry name" value="ABC_TRANSPORTER_1"/>
    <property type="match status" value="1"/>
</dbReference>
<dbReference type="GO" id="GO:0005886">
    <property type="term" value="C:plasma membrane"/>
    <property type="evidence" value="ECO:0007669"/>
    <property type="project" value="TreeGrafter"/>
</dbReference>
<proteinExistence type="predicted"/>
<dbReference type="GO" id="GO:0098796">
    <property type="term" value="C:membrane protein complex"/>
    <property type="evidence" value="ECO:0007669"/>
    <property type="project" value="UniProtKB-ARBA"/>
</dbReference>
<dbReference type="InterPro" id="IPR017871">
    <property type="entry name" value="ABC_transporter-like_CS"/>
</dbReference>
<dbReference type="FunFam" id="3.40.50.300:FF:000032">
    <property type="entry name" value="Export ABC transporter ATP-binding protein"/>
    <property type="match status" value="1"/>
</dbReference>
<evidence type="ECO:0000313" key="5">
    <source>
        <dbReference type="EMBL" id="TWF74521.1"/>
    </source>
</evidence>
<evidence type="ECO:0000313" key="6">
    <source>
        <dbReference type="Proteomes" id="UP000321261"/>
    </source>
</evidence>
<feature type="domain" description="ABC transporter" evidence="4">
    <location>
        <begin position="12"/>
        <end position="248"/>
    </location>
</feature>
<dbReference type="Gene3D" id="3.40.50.300">
    <property type="entry name" value="P-loop containing nucleotide triphosphate hydrolases"/>
    <property type="match status" value="1"/>
</dbReference>
<organism evidence="5 6">
    <name type="scientific">Pseudonocardia hierapolitana</name>
    <dbReference type="NCBI Taxonomy" id="1128676"/>
    <lineage>
        <taxon>Bacteria</taxon>
        <taxon>Bacillati</taxon>
        <taxon>Actinomycetota</taxon>
        <taxon>Actinomycetes</taxon>
        <taxon>Pseudonocardiales</taxon>
        <taxon>Pseudonocardiaceae</taxon>
        <taxon>Pseudonocardia</taxon>
    </lineage>
</organism>
<dbReference type="InterPro" id="IPR015854">
    <property type="entry name" value="ABC_transpr_LolD-like"/>
</dbReference>
<dbReference type="GO" id="GO:0022857">
    <property type="term" value="F:transmembrane transporter activity"/>
    <property type="evidence" value="ECO:0007669"/>
    <property type="project" value="TreeGrafter"/>
</dbReference>
<dbReference type="PROSITE" id="PS50893">
    <property type="entry name" value="ABC_TRANSPORTER_2"/>
    <property type="match status" value="1"/>
</dbReference>
<dbReference type="InterPro" id="IPR003439">
    <property type="entry name" value="ABC_transporter-like_ATP-bd"/>
</dbReference>
<evidence type="ECO:0000259" key="4">
    <source>
        <dbReference type="PROSITE" id="PS50893"/>
    </source>
</evidence>
<dbReference type="Pfam" id="PF00005">
    <property type="entry name" value="ABC_tran"/>
    <property type="match status" value="1"/>
</dbReference>
<dbReference type="EMBL" id="VIWU01000001">
    <property type="protein sequence ID" value="TWF74521.1"/>
    <property type="molecule type" value="Genomic_DNA"/>
</dbReference>
<name>A0A561SI18_9PSEU</name>
<gene>
    <name evidence="5" type="ORF">FHX44_11402</name>
</gene>
<evidence type="ECO:0000256" key="2">
    <source>
        <dbReference type="ARBA" id="ARBA00022741"/>
    </source>
</evidence>
<dbReference type="InterPro" id="IPR027417">
    <property type="entry name" value="P-loop_NTPase"/>
</dbReference>
<dbReference type="Proteomes" id="UP000321261">
    <property type="component" value="Unassembled WGS sequence"/>
</dbReference>